<organism evidence="2 3">
    <name type="scientific">Paspalum notatum var. saurae</name>
    <dbReference type="NCBI Taxonomy" id="547442"/>
    <lineage>
        <taxon>Eukaryota</taxon>
        <taxon>Viridiplantae</taxon>
        <taxon>Streptophyta</taxon>
        <taxon>Embryophyta</taxon>
        <taxon>Tracheophyta</taxon>
        <taxon>Spermatophyta</taxon>
        <taxon>Magnoliopsida</taxon>
        <taxon>Liliopsida</taxon>
        <taxon>Poales</taxon>
        <taxon>Poaceae</taxon>
        <taxon>PACMAD clade</taxon>
        <taxon>Panicoideae</taxon>
        <taxon>Andropogonodae</taxon>
        <taxon>Paspaleae</taxon>
        <taxon>Paspalinae</taxon>
        <taxon>Paspalum</taxon>
    </lineage>
</organism>
<accession>A0AAQ3U126</accession>
<reference evidence="2 3" key="1">
    <citation type="submission" date="2024-02" db="EMBL/GenBank/DDBJ databases">
        <title>High-quality chromosome-scale genome assembly of Pensacola bahiagrass (Paspalum notatum Flugge var. saurae).</title>
        <authorList>
            <person name="Vega J.M."/>
            <person name="Podio M."/>
            <person name="Orjuela J."/>
            <person name="Siena L.A."/>
            <person name="Pessino S.C."/>
            <person name="Combes M.C."/>
            <person name="Mariac C."/>
            <person name="Albertini E."/>
            <person name="Pupilli F."/>
            <person name="Ortiz J.P.A."/>
            <person name="Leblanc O."/>
        </authorList>
    </citation>
    <scope>NUCLEOTIDE SEQUENCE [LARGE SCALE GENOMIC DNA]</scope>
    <source>
        <strain evidence="2">R1</strain>
        <tissue evidence="2">Leaf</tissue>
    </source>
</reference>
<dbReference type="AlphaFoldDB" id="A0AAQ3U126"/>
<sequence length="69" mass="7549">MFQSFGLHNLFHRCHLTTSAVLSTKDHHLEILRVPPNYCTTPTNQVSPLGDAQGSQPPPNRIIPSGQGS</sequence>
<evidence type="ECO:0000313" key="2">
    <source>
        <dbReference type="EMBL" id="WVZ83609.1"/>
    </source>
</evidence>
<name>A0AAQ3U126_PASNO</name>
<dbReference type="Proteomes" id="UP001341281">
    <property type="component" value="Chromosome 07"/>
</dbReference>
<gene>
    <name evidence="2" type="ORF">U9M48_030737</name>
</gene>
<dbReference type="EMBL" id="CP144751">
    <property type="protein sequence ID" value="WVZ83609.1"/>
    <property type="molecule type" value="Genomic_DNA"/>
</dbReference>
<proteinExistence type="predicted"/>
<feature type="region of interest" description="Disordered" evidence="1">
    <location>
        <begin position="42"/>
        <end position="69"/>
    </location>
</feature>
<evidence type="ECO:0000256" key="1">
    <source>
        <dbReference type="SAM" id="MobiDB-lite"/>
    </source>
</evidence>
<keyword evidence="3" id="KW-1185">Reference proteome</keyword>
<evidence type="ECO:0000313" key="3">
    <source>
        <dbReference type="Proteomes" id="UP001341281"/>
    </source>
</evidence>
<protein>
    <submittedName>
        <fullName evidence="2">Uncharacterized protein</fullName>
    </submittedName>
</protein>